<proteinExistence type="predicted"/>
<gene>
    <name evidence="5" type="ORF">RM423_17665</name>
</gene>
<dbReference type="SUPFAM" id="SSF52777">
    <property type="entry name" value="CoA-dependent acyltransferases"/>
    <property type="match status" value="1"/>
</dbReference>
<keyword evidence="6" id="KW-1185">Reference proteome</keyword>
<accession>A0ABU2JER5</accession>
<dbReference type="Pfam" id="PF00198">
    <property type="entry name" value="2-oxoacid_dh"/>
    <property type="match status" value="1"/>
</dbReference>
<dbReference type="RefSeq" id="WP_311424366.1">
    <property type="nucleotide sequence ID" value="NZ_JAVREH010000031.1"/>
</dbReference>
<evidence type="ECO:0000259" key="4">
    <source>
        <dbReference type="Pfam" id="PF00198"/>
    </source>
</evidence>
<evidence type="ECO:0000256" key="3">
    <source>
        <dbReference type="ARBA" id="ARBA00023315"/>
    </source>
</evidence>
<reference evidence="6" key="1">
    <citation type="submission" date="2023-07" db="EMBL/GenBank/DDBJ databases">
        <title>30 novel species of actinomycetes from the DSMZ collection.</title>
        <authorList>
            <person name="Nouioui I."/>
        </authorList>
    </citation>
    <scope>NUCLEOTIDE SEQUENCE [LARGE SCALE GENOMIC DNA]</scope>
    <source>
        <strain evidence="6">DSM 44399</strain>
    </source>
</reference>
<dbReference type="PANTHER" id="PTHR43178:SF5">
    <property type="entry name" value="LIPOAMIDE ACYLTRANSFERASE COMPONENT OF BRANCHED-CHAIN ALPHA-KETO ACID DEHYDROGENASE COMPLEX, MITOCHONDRIAL"/>
    <property type="match status" value="1"/>
</dbReference>
<name>A0ABU2JER5_9ACTN</name>
<comment type="cofactor">
    <cofactor evidence="1">
        <name>(R)-lipoate</name>
        <dbReference type="ChEBI" id="CHEBI:83088"/>
    </cofactor>
</comment>
<dbReference type="InterPro" id="IPR050743">
    <property type="entry name" value="2-oxoacid_DH_E2_comp"/>
</dbReference>
<dbReference type="PANTHER" id="PTHR43178">
    <property type="entry name" value="DIHYDROLIPOAMIDE ACETYLTRANSFERASE COMPONENT OF PYRUVATE DEHYDROGENASE COMPLEX"/>
    <property type="match status" value="1"/>
</dbReference>
<evidence type="ECO:0000256" key="2">
    <source>
        <dbReference type="ARBA" id="ARBA00022679"/>
    </source>
</evidence>
<organism evidence="5 6">
    <name type="scientific">Jatrophihabitans lederbergiae</name>
    <dbReference type="NCBI Taxonomy" id="3075547"/>
    <lineage>
        <taxon>Bacteria</taxon>
        <taxon>Bacillati</taxon>
        <taxon>Actinomycetota</taxon>
        <taxon>Actinomycetes</taxon>
        <taxon>Jatrophihabitantales</taxon>
        <taxon>Jatrophihabitantaceae</taxon>
        <taxon>Jatrophihabitans</taxon>
    </lineage>
</organism>
<keyword evidence="2" id="KW-0808">Transferase</keyword>
<feature type="domain" description="2-oxoacid dehydrogenase acyltransferase catalytic" evidence="4">
    <location>
        <begin position="10"/>
        <end position="222"/>
    </location>
</feature>
<sequence>MSAGTELTGTPIPLKGIRRIAARRMVQAWAAPVFHLSVAVDMTEVLGTGHRIPGATVTDALIKACASALVAVPELNGHYADEIVTLFDTVNIGVAVATDAGLMVPVIHHVEKLELPDIADRRRDVVARGRIGKLGMADIDAATFTVSNLGMLGIDQFDAILNPPQVGILAVGSTAPTAVIRENSVQARPMATLTLTCDHRAVDGVTGARMLGALRDELETTARATP</sequence>
<evidence type="ECO:0000313" key="6">
    <source>
        <dbReference type="Proteomes" id="UP001183176"/>
    </source>
</evidence>
<evidence type="ECO:0000313" key="5">
    <source>
        <dbReference type="EMBL" id="MDT0263218.1"/>
    </source>
</evidence>
<dbReference type="InterPro" id="IPR001078">
    <property type="entry name" value="2-oxoacid_DH_actylTfrase"/>
</dbReference>
<evidence type="ECO:0000256" key="1">
    <source>
        <dbReference type="ARBA" id="ARBA00001938"/>
    </source>
</evidence>
<dbReference type="Gene3D" id="3.30.559.10">
    <property type="entry name" value="Chloramphenicol acetyltransferase-like domain"/>
    <property type="match status" value="1"/>
</dbReference>
<keyword evidence="3" id="KW-0012">Acyltransferase</keyword>
<protein>
    <submittedName>
        <fullName evidence="5">2-oxo acid dehydrogenase subunit E2</fullName>
    </submittedName>
</protein>
<comment type="caution">
    <text evidence="5">The sequence shown here is derived from an EMBL/GenBank/DDBJ whole genome shotgun (WGS) entry which is preliminary data.</text>
</comment>
<dbReference type="Proteomes" id="UP001183176">
    <property type="component" value="Unassembled WGS sequence"/>
</dbReference>
<dbReference type="InterPro" id="IPR023213">
    <property type="entry name" value="CAT-like_dom_sf"/>
</dbReference>
<dbReference type="EMBL" id="JAVREH010000031">
    <property type="protein sequence ID" value="MDT0263218.1"/>
    <property type="molecule type" value="Genomic_DNA"/>
</dbReference>